<dbReference type="EMBL" id="JANGAB010000001">
    <property type="protein sequence ID" value="MCQ4948569.1"/>
    <property type="molecule type" value="Genomic_DNA"/>
</dbReference>
<evidence type="ECO:0000313" key="3">
    <source>
        <dbReference type="Proteomes" id="UP001205063"/>
    </source>
</evidence>
<evidence type="ECO:0000313" key="2">
    <source>
        <dbReference type="EMBL" id="MCQ4948569.1"/>
    </source>
</evidence>
<sequence>MDSNYMPLPERISKQFSEVDSDIVMDLWKNSPPYKALKQQMEEMKKQNPFIMQLLEGEGEVNLTDEEHEMLKAFFRLYMKADNMEREHIYFRGHTDGFAYLQKIGALKNE</sequence>
<proteinExistence type="predicted"/>
<dbReference type="RefSeq" id="WP_256135392.1">
    <property type="nucleotide sequence ID" value="NZ_JANGAB010000001.1"/>
</dbReference>
<dbReference type="InterPro" id="IPR046605">
    <property type="entry name" value="DUF6664"/>
</dbReference>
<organism evidence="2 3">
    <name type="scientific">Bittarella massiliensis</name>
    <name type="common">ex Durand et al. 2017</name>
    <dbReference type="NCBI Taxonomy" id="1720313"/>
    <lineage>
        <taxon>Bacteria</taxon>
        <taxon>Bacillati</taxon>
        <taxon>Bacillota</taxon>
        <taxon>Clostridia</taxon>
        <taxon>Eubacteriales</taxon>
        <taxon>Oscillospiraceae</taxon>
        <taxon>Bittarella (ex Durand et al. 2017)</taxon>
    </lineage>
</organism>
<feature type="domain" description="DUF6664" evidence="1">
    <location>
        <begin position="13"/>
        <end position="107"/>
    </location>
</feature>
<protein>
    <recommendedName>
        <fullName evidence="1">DUF6664 domain-containing protein</fullName>
    </recommendedName>
</protein>
<comment type="caution">
    <text evidence="2">The sequence shown here is derived from an EMBL/GenBank/DDBJ whole genome shotgun (WGS) entry which is preliminary data.</text>
</comment>
<dbReference type="Pfam" id="PF20369">
    <property type="entry name" value="DUF6664"/>
    <property type="match status" value="1"/>
</dbReference>
<gene>
    <name evidence="2" type="ORF">NE646_02640</name>
</gene>
<dbReference type="AlphaFoldDB" id="A0AAW5KC68"/>
<name>A0AAW5KC68_9FIRM</name>
<dbReference type="Proteomes" id="UP001205063">
    <property type="component" value="Unassembled WGS sequence"/>
</dbReference>
<reference evidence="2" key="1">
    <citation type="submission" date="2022-06" db="EMBL/GenBank/DDBJ databases">
        <title>Isolation of gut microbiota from human fecal samples.</title>
        <authorList>
            <person name="Pamer E.G."/>
            <person name="Barat B."/>
            <person name="Waligurski E."/>
            <person name="Medina S."/>
            <person name="Paddock L."/>
            <person name="Mostad J."/>
        </authorList>
    </citation>
    <scope>NUCLEOTIDE SEQUENCE</scope>
    <source>
        <strain evidence="2">DFI.7.96</strain>
    </source>
</reference>
<evidence type="ECO:0000259" key="1">
    <source>
        <dbReference type="Pfam" id="PF20369"/>
    </source>
</evidence>
<accession>A0AAW5KC68</accession>